<sequence length="98" mass="11069">MIRHIVFWNLKEEAEGKTKEQNAAVIREGLEALVGKVDGLLMAEVRRNFNPGGMDLCLVSEFESKEALNAYQTNPLHVKVKEFVHKVVTDRAVTDCEL</sequence>
<dbReference type="RefSeq" id="WP_249295085.1">
    <property type="nucleotide sequence ID" value="NZ_JACRSV010000002.1"/>
</dbReference>
<accession>A0A926E4L2</accession>
<dbReference type="InterPro" id="IPR011008">
    <property type="entry name" value="Dimeric_a/b-barrel"/>
</dbReference>
<dbReference type="SMART" id="SM00886">
    <property type="entry name" value="Dabb"/>
    <property type="match status" value="1"/>
</dbReference>
<dbReference type="EMBL" id="JACRSV010000002">
    <property type="protein sequence ID" value="MBC8560122.1"/>
    <property type="molecule type" value="Genomic_DNA"/>
</dbReference>
<dbReference type="PANTHER" id="PTHR37832">
    <property type="entry name" value="BLL2683 PROTEIN"/>
    <property type="match status" value="1"/>
</dbReference>
<gene>
    <name evidence="2" type="ORF">H8710_08585</name>
</gene>
<dbReference type="Gene3D" id="3.30.70.100">
    <property type="match status" value="1"/>
</dbReference>
<dbReference type="AlphaFoldDB" id="A0A926E4L2"/>
<feature type="domain" description="Stress-response A/B barrel" evidence="1">
    <location>
        <begin position="2"/>
        <end position="96"/>
    </location>
</feature>
<reference evidence="2" key="1">
    <citation type="submission" date="2020-08" db="EMBL/GenBank/DDBJ databases">
        <title>Genome public.</title>
        <authorList>
            <person name="Liu C."/>
            <person name="Sun Q."/>
        </authorList>
    </citation>
    <scope>NUCLEOTIDE SEQUENCE</scope>
    <source>
        <strain evidence="2">NSJ-33</strain>
    </source>
</reference>
<comment type="caution">
    <text evidence="2">The sequence shown here is derived from an EMBL/GenBank/DDBJ whole genome shotgun (WGS) entry which is preliminary data.</text>
</comment>
<dbReference type="PROSITE" id="PS51502">
    <property type="entry name" value="S_R_A_B_BARREL"/>
    <property type="match status" value="1"/>
</dbReference>
<dbReference type="Proteomes" id="UP000610760">
    <property type="component" value="Unassembled WGS sequence"/>
</dbReference>
<proteinExistence type="predicted"/>
<evidence type="ECO:0000313" key="3">
    <source>
        <dbReference type="Proteomes" id="UP000610760"/>
    </source>
</evidence>
<evidence type="ECO:0000259" key="1">
    <source>
        <dbReference type="PROSITE" id="PS51502"/>
    </source>
</evidence>
<dbReference type="Pfam" id="PF07876">
    <property type="entry name" value="Dabb"/>
    <property type="match status" value="1"/>
</dbReference>
<dbReference type="PANTHER" id="PTHR37832:SF1">
    <property type="entry name" value="STRESS-RESPONSE A_B BARREL DOMAIN-CONTAINING PROTEIN"/>
    <property type="match status" value="1"/>
</dbReference>
<dbReference type="InterPro" id="IPR013097">
    <property type="entry name" value="Dabb"/>
</dbReference>
<dbReference type="SUPFAM" id="SSF54909">
    <property type="entry name" value="Dimeric alpha+beta barrel"/>
    <property type="match status" value="1"/>
</dbReference>
<protein>
    <submittedName>
        <fullName evidence="2">Dabb family protein</fullName>
    </submittedName>
</protein>
<name>A0A926E4L2_9FIRM</name>
<evidence type="ECO:0000313" key="2">
    <source>
        <dbReference type="EMBL" id="MBC8560122.1"/>
    </source>
</evidence>
<keyword evidence="3" id="KW-1185">Reference proteome</keyword>
<organism evidence="2 3">
    <name type="scientific">Fumia xinanensis</name>
    <dbReference type="NCBI Taxonomy" id="2763659"/>
    <lineage>
        <taxon>Bacteria</taxon>
        <taxon>Bacillati</taxon>
        <taxon>Bacillota</taxon>
        <taxon>Clostridia</taxon>
        <taxon>Eubacteriales</taxon>
        <taxon>Oscillospiraceae</taxon>
        <taxon>Fumia</taxon>
    </lineage>
</organism>